<evidence type="ECO:0000256" key="2">
    <source>
        <dbReference type="SAM" id="MobiDB-lite"/>
    </source>
</evidence>
<keyword evidence="1" id="KW-0175">Coiled coil</keyword>
<keyword evidence="4" id="KW-1185">Reference proteome</keyword>
<organism evidence="3 4">
    <name type="scientific">Zopfia rhizophila CBS 207.26</name>
    <dbReference type="NCBI Taxonomy" id="1314779"/>
    <lineage>
        <taxon>Eukaryota</taxon>
        <taxon>Fungi</taxon>
        <taxon>Dikarya</taxon>
        <taxon>Ascomycota</taxon>
        <taxon>Pezizomycotina</taxon>
        <taxon>Dothideomycetes</taxon>
        <taxon>Dothideomycetes incertae sedis</taxon>
        <taxon>Zopfiaceae</taxon>
        <taxon>Zopfia</taxon>
    </lineage>
</organism>
<feature type="region of interest" description="Disordered" evidence="2">
    <location>
        <begin position="424"/>
        <end position="447"/>
    </location>
</feature>
<feature type="coiled-coil region" evidence="1">
    <location>
        <begin position="142"/>
        <end position="176"/>
    </location>
</feature>
<name>A0A6A6DJF8_9PEZI</name>
<dbReference type="OrthoDB" id="4851849at2759"/>
<sequence>MTGHSLHRQTITRAQLQQSISNLRQLDELPEIPRENLVNLEIDSTRQLSVVREREIACNLAFLSATSDDSLKVMAVCVEEHCNGRGITIRVAANTGDLSAVTTGFVRLARALEHAAQRVRSKSDDTEVAFREVVRLALDRILSRLRSRHAKTTKTLEESRRRVQDLQSMFARLESITDPNAEIIEVEGVVEVVGEIVKQIHAFSLATDLGLALRTSMIDPSLKAYLPEAIGKLGRYYSATSELVCAARHRACRLFESIEVEPFQIPMPASLSKSHWKVHAEIQLLFFYEVHPSRRRPRFIRSSKSACYLCNLFFSLHGGFYMPRTHGRLYARWILPDWVNIPADRYAEFSRISLLLKEIIDGRVLRASRSKRKKRYHYPNESVLLPLASWSSSGISTKRSAQASISTIRSQSRSVHRYSIKGPSQYTALPLTPPRSPSQPDHVDRSDLTTECAPTLDNVSLLTIENGELPYSRWVSLTTPSLHLELGTLSLTFDFLQVLSGCLSIVQIEDNIALSRGYHIVEVENIPTTAELKMDCFHDSNELTFQLRTAQRGHVCISFSTWDNGFSRQILTRALQKELDPFDPAIYLLLKQRGTMI</sequence>
<protein>
    <submittedName>
        <fullName evidence="3">Uncharacterized protein</fullName>
    </submittedName>
</protein>
<proteinExistence type="predicted"/>
<evidence type="ECO:0000313" key="3">
    <source>
        <dbReference type="EMBL" id="KAF2179644.1"/>
    </source>
</evidence>
<dbReference type="EMBL" id="ML994664">
    <property type="protein sequence ID" value="KAF2179644.1"/>
    <property type="molecule type" value="Genomic_DNA"/>
</dbReference>
<dbReference type="Proteomes" id="UP000800200">
    <property type="component" value="Unassembled WGS sequence"/>
</dbReference>
<dbReference type="InterPro" id="IPR027796">
    <property type="entry name" value="OTT_1508_deam-like"/>
</dbReference>
<evidence type="ECO:0000313" key="4">
    <source>
        <dbReference type="Proteomes" id="UP000800200"/>
    </source>
</evidence>
<evidence type="ECO:0000256" key="1">
    <source>
        <dbReference type="SAM" id="Coils"/>
    </source>
</evidence>
<accession>A0A6A6DJF8</accession>
<dbReference type="AlphaFoldDB" id="A0A6A6DJF8"/>
<gene>
    <name evidence="3" type="ORF">K469DRAFT_730557</name>
</gene>
<reference evidence="3" key="1">
    <citation type="journal article" date="2020" name="Stud. Mycol.">
        <title>101 Dothideomycetes genomes: a test case for predicting lifestyles and emergence of pathogens.</title>
        <authorList>
            <person name="Haridas S."/>
            <person name="Albert R."/>
            <person name="Binder M."/>
            <person name="Bloem J."/>
            <person name="Labutti K."/>
            <person name="Salamov A."/>
            <person name="Andreopoulos B."/>
            <person name="Baker S."/>
            <person name="Barry K."/>
            <person name="Bills G."/>
            <person name="Bluhm B."/>
            <person name="Cannon C."/>
            <person name="Castanera R."/>
            <person name="Culley D."/>
            <person name="Daum C."/>
            <person name="Ezra D."/>
            <person name="Gonzalez J."/>
            <person name="Henrissat B."/>
            <person name="Kuo A."/>
            <person name="Liang C."/>
            <person name="Lipzen A."/>
            <person name="Lutzoni F."/>
            <person name="Magnuson J."/>
            <person name="Mondo S."/>
            <person name="Nolan M."/>
            <person name="Ohm R."/>
            <person name="Pangilinan J."/>
            <person name="Park H.-J."/>
            <person name="Ramirez L."/>
            <person name="Alfaro M."/>
            <person name="Sun H."/>
            <person name="Tritt A."/>
            <person name="Yoshinaga Y."/>
            <person name="Zwiers L.-H."/>
            <person name="Turgeon B."/>
            <person name="Goodwin S."/>
            <person name="Spatafora J."/>
            <person name="Crous P."/>
            <person name="Grigoriev I."/>
        </authorList>
    </citation>
    <scope>NUCLEOTIDE SEQUENCE</scope>
    <source>
        <strain evidence="3">CBS 207.26</strain>
    </source>
</reference>
<dbReference type="Pfam" id="PF14441">
    <property type="entry name" value="OTT_1508_deam"/>
    <property type="match status" value="1"/>
</dbReference>